<feature type="transmembrane region" description="Helical" evidence="1">
    <location>
        <begin position="29"/>
        <end position="47"/>
    </location>
</feature>
<keyword evidence="1" id="KW-1133">Transmembrane helix</keyword>
<evidence type="ECO:0000313" key="4">
    <source>
        <dbReference type="Proteomes" id="UP000298327"/>
    </source>
</evidence>
<feature type="domain" description="DUF6533" evidence="2">
    <location>
        <begin position="32"/>
        <end position="79"/>
    </location>
</feature>
<dbReference type="OrthoDB" id="2745134at2759"/>
<evidence type="ECO:0000256" key="1">
    <source>
        <dbReference type="SAM" id="Phobius"/>
    </source>
</evidence>
<keyword evidence="4" id="KW-1185">Reference proteome</keyword>
<keyword evidence="1" id="KW-0812">Transmembrane</keyword>
<evidence type="ECO:0000259" key="2">
    <source>
        <dbReference type="Pfam" id="PF20151"/>
    </source>
</evidence>
<comment type="caution">
    <text evidence="3">The sequence shown here is derived from an EMBL/GenBank/DDBJ whole genome shotgun (WGS) entry which is preliminary data.</text>
</comment>
<dbReference type="EMBL" id="SEOQ01000493">
    <property type="protein sequence ID" value="TFY61762.1"/>
    <property type="molecule type" value="Genomic_DNA"/>
</dbReference>
<dbReference type="Proteomes" id="UP000298327">
    <property type="component" value="Unassembled WGS sequence"/>
</dbReference>
<keyword evidence="1" id="KW-0472">Membrane</keyword>
<organism evidence="3 4">
    <name type="scientific">Dentipellis fragilis</name>
    <dbReference type="NCBI Taxonomy" id="205917"/>
    <lineage>
        <taxon>Eukaryota</taxon>
        <taxon>Fungi</taxon>
        <taxon>Dikarya</taxon>
        <taxon>Basidiomycota</taxon>
        <taxon>Agaricomycotina</taxon>
        <taxon>Agaricomycetes</taxon>
        <taxon>Russulales</taxon>
        <taxon>Hericiaceae</taxon>
        <taxon>Dentipellis</taxon>
    </lineage>
</organism>
<dbReference type="InterPro" id="IPR045340">
    <property type="entry name" value="DUF6533"/>
</dbReference>
<gene>
    <name evidence="3" type="ORF">EVG20_g6934</name>
</gene>
<protein>
    <recommendedName>
        <fullName evidence="2">DUF6533 domain-containing protein</fullName>
    </recommendedName>
</protein>
<accession>A0A4Y9YI01</accession>
<evidence type="ECO:0000313" key="3">
    <source>
        <dbReference type="EMBL" id="TFY61762.1"/>
    </source>
</evidence>
<name>A0A4Y9YI01_9AGAM</name>
<feature type="transmembrane region" description="Helical" evidence="1">
    <location>
        <begin position="68"/>
        <end position="91"/>
    </location>
</feature>
<dbReference type="Pfam" id="PF20151">
    <property type="entry name" value="DUF6533"/>
    <property type="match status" value="1"/>
</dbReference>
<feature type="transmembrane region" description="Helical" evidence="1">
    <location>
        <begin position="117"/>
        <end position="137"/>
    </location>
</feature>
<sequence length="248" mass="28359">MDAPRLVHHMFSLSAMPELSTSLARELQIPYYLSTIYFVILYYDYLLTLPAEVKLFWLRSRRLSWPSVLFFVNRYGALLGHIPLMVEVLIFPSDLTLVGIITCAMRVSAIYDHYRPVLALLIFLILGCIILGLIRLLGNFRRQAARPGSPAHLRHLRLQPDALCLSKHPYVNPRDSTAKIDRICAWDFVNRIRCGVEQTARIRLCGYLVLTVAKAIRIVRQFPGSLVHVLLRDGAWFTVDLQSSVGRK</sequence>
<reference evidence="3 4" key="1">
    <citation type="submission" date="2019-02" db="EMBL/GenBank/DDBJ databases">
        <title>Genome sequencing of the rare red list fungi Dentipellis fragilis.</title>
        <authorList>
            <person name="Buettner E."/>
            <person name="Kellner H."/>
        </authorList>
    </citation>
    <scope>NUCLEOTIDE SEQUENCE [LARGE SCALE GENOMIC DNA]</scope>
    <source>
        <strain evidence="3 4">DSM 105465</strain>
    </source>
</reference>
<proteinExistence type="predicted"/>
<dbReference type="AlphaFoldDB" id="A0A4Y9YI01"/>